<dbReference type="GO" id="GO:0043590">
    <property type="term" value="C:bacterial nucleoid"/>
    <property type="evidence" value="ECO:0007669"/>
    <property type="project" value="TreeGrafter"/>
</dbReference>
<accession>A0A7W9FPZ8</accession>
<dbReference type="HAMAP" id="MF_00201">
    <property type="entry name" value="RecO"/>
    <property type="match status" value="1"/>
</dbReference>
<dbReference type="InterPro" id="IPR003717">
    <property type="entry name" value="RecO"/>
</dbReference>
<keyword evidence="10" id="KW-1185">Reference proteome</keyword>
<dbReference type="EMBL" id="JACHOO010000010">
    <property type="protein sequence ID" value="MBB5754737.1"/>
    <property type="molecule type" value="Genomic_DNA"/>
</dbReference>
<dbReference type="GO" id="GO:0006302">
    <property type="term" value="P:double-strand break repair"/>
    <property type="evidence" value="ECO:0007669"/>
    <property type="project" value="TreeGrafter"/>
</dbReference>
<dbReference type="NCBIfam" id="TIGR00613">
    <property type="entry name" value="reco"/>
    <property type="match status" value="1"/>
</dbReference>
<dbReference type="SUPFAM" id="SSF50249">
    <property type="entry name" value="Nucleic acid-binding proteins"/>
    <property type="match status" value="1"/>
</dbReference>
<evidence type="ECO:0000256" key="5">
    <source>
        <dbReference type="ARBA" id="ARBA00023204"/>
    </source>
</evidence>
<dbReference type="InterPro" id="IPR037278">
    <property type="entry name" value="ARFGAP/RecO"/>
</dbReference>
<comment type="similarity">
    <text evidence="1 7">Belongs to the RecO family.</text>
</comment>
<dbReference type="Pfam" id="PF11967">
    <property type="entry name" value="RecO_N"/>
    <property type="match status" value="1"/>
</dbReference>
<evidence type="ECO:0000256" key="4">
    <source>
        <dbReference type="ARBA" id="ARBA00023172"/>
    </source>
</evidence>
<proteinExistence type="inferred from homology"/>
<keyword evidence="3 7" id="KW-0227">DNA damage</keyword>
<evidence type="ECO:0000256" key="3">
    <source>
        <dbReference type="ARBA" id="ARBA00022763"/>
    </source>
</evidence>
<evidence type="ECO:0000256" key="2">
    <source>
        <dbReference type="ARBA" id="ARBA00021310"/>
    </source>
</evidence>
<feature type="domain" description="DNA replication/recombination mediator RecO N-terminal" evidence="8">
    <location>
        <begin position="1"/>
        <end position="72"/>
    </location>
</feature>
<evidence type="ECO:0000256" key="6">
    <source>
        <dbReference type="ARBA" id="ARBA00033409"/>
    </source>
</evidence>
<dbReference type="PANTHER" id="PTHR33991:SF1">
    <property type="entry name" value="DNA REPAIR PROTEIN RECO"/>
    <property type="match status" value="1"/>
</dbReference>
<evidence type="ECO:0000313" key="10">
    <source>
        <dbReference type="Proteomes" id="UP000523821"/>
    </source>
</evidence>
<dbReference type="InterPro" id="IPR042242">
    <property type="entry name" value="RecO_C"/>
</dbReference>
<dbReference type="Gene3D" id="1.20.1440.120">
    <property type="entry name" value="Recombination protein O, C-terminal domain"/>
    <property type="match status" value="1"/>
</dbReference>
<dbReference type="InterPro" id="IPR012340">
    <property type="entry name" value="NA-bd_OB-fold"/>
</dbReference>
<dbReference type="Proteomes" id="UP000523821">
    <property type="component" value="Unassembled WGS sequence"/>
</dbReference>
<gene>
    <name evidence="7" type="primary">recO</name>
    <name evidence="9" type="ORF">GGQ63_003829</name>
</gene>
<dbReference type="RefSeq" id="WP_183858178.1">
    <property type="nucleotide sequence ID" value="NZ_JACHOO010000010.1"/>
</dbReference>
<dbReference type="AlphaFoldDB" id="A0A7W9FPZ8"/>
<sequence>MEWTDQGVVLGTRRQGEGHLVLDLLTARHGRHLGLVRGGRSRRLAAALQPGNSLRATWRARLDEQLGHFQVEPVTERAARLIAEPSALFALQALATLARLLPERDPHPEIHAAFEAVLDVLAGIARDSAGMAAPPSAGGNSFLGAPATALLVARMELGLLEALGFGLDLSACALSGARDDLAFVSPKSGRAVAAGPGAPYADRLLRLPPALLGRQDGADPSPADGRDALRLTGHFLDRHVFLSRGLAVPAARVQLLALVERAER</sequence>
<organism evidence="9 10">
    <name type="scientific">Prosthecomicrobium pneumaticum</name>
    <dbReference type="NCBI Taxonomy" id="81895"/>
    <lineage>
        <taxon>Bacteria</taxon>
        <taxon>Pseudomonadati</taxon>
        <taxon>Pseudomonadota</taxon>
        <taxon>Alphaproteobacteria</taxon>
        <taxon>Hyphomicrobiales</taxon>
        <taxon>Kaistiaceae</taxon>
        <taxon>Prosthecomicrobium</taxon>
    </lineage>
</organism>
<dbReference type="GO" id="GO:0006310">
    <property type="term" value="P:DNA recombination"/>
    <property type="evidence" value="ECO:0007669"/>
    <property type="project" value="UniProtKB-UniRule"/>
</dbReference>
<reference evidence="9 10" key="1">
    <citation type="submission" date="2020-08" db="EMBL/GenBank/DDBJ databases">
        <title>Genomic Encyclopedia of Type Strains, Phase IV (KMG-IV): sequencing the most valuable type-strain genomes for metagenomic binning, comparative biology and taxonomic classification.</title>
        <authorList>
            <person name="Goeker M."/>
        </authorList>
    </citation>
    <scope>NUCLEOTIDE SEQUENCE [LARGE SCALE GENOMIC DNA]</scope>
    <source>
        <strain evidence="9 10">DSM 16268</strain>
    </source>
</reference>
<comment type="function">
    <text evidence="7">Involved in DNA repair and RecF pathway recombination.</text>
</comment>
<comment type="caution">
    <text evidence="9">The sequence shown here is derived from an EMBL/GenBank/DDBJ whole genome shotgun (WGS) entry which is preliminary data.</text>
</comment>
<protein>
    <recommendedName>
        <fullName evidence="2 7">DNA repair protein RecO</fullName>
    </recommendedName>
    <alternativeName>
        <fullName evidence="6 7">Recombination protein O</fullName>
    </alternativeName>
</protein>
<evidence type="ECO:0000313" key="9">
    <source>
        <dbReference type="EMBL" id="MBB5754737.1"/>
    </source>
</evidence>
<keyword evidence="4 7" id="KW-0233">DNA recombination</keyword>
<evidence type="ECO:0000256" key="1">
    <source>
        <dbReference type="ARBA" id="ARBA00007452"/>
    </source>
</evidence>
<evidence type="ECO:0000259" key="8">
    <source>
        <dbReference type="Pfam" id="PF11967"/>
    </source>
</evidence>
<name>A0A7W9FPZ8_9HYPH</name>
<dbReference type="Pfam" id="PF02565">
    <property type="entry name" value="RecO_C"/>
    <property type="match status" value="1"/>
</dbReference>
<evidence type="ECO:0000256" key="7">
    <source>
        <dbReference type="HAMAP-Rule" id="MF_00201"/>
    </source>
</evidence>
<keyword evidence="5 7" id="KW-0234">DNA repair</keyword>
<dbReference type="PANTHER" id="PTHR33991">
    <property type="entry name" value="DNA REPAIR PROTEIN RECO"/>
    <property type="match status" value="1"/>
</dbReference>
<dbReference type="InterPro" id="IPR022572">
    <property type="entry name" value="DNA_rep/recomb_RecO_N"/>
</dbReference>
<dbReference type="Gene3D" id="2.40.50.140">
    <property type="entry name" value="Nucleic acid-binding proteins"/>
    <property type="match status" value="1"/>
</dbReference>
<dbReference type="SUPFAM" id="SSF57863">
    <property type="entry name" value="ArfGap/RecO-like zinc finger"/>
    <property type="match status" value="1"/>
</dbReference>